<evidence type="ECO:0000313" key="3">
    <source>
        <dbReference type="EMBL" id="SMC28150.1"/>
    </source>
</evidence>
<dbReference type="InterPro" id="IPR036938">
    <property type="entry name" value="PAP2/HPO_sf"/>
</dbReference>
<name>A0A1W1XVY4_9BACT</name>
<feature type="transmembrane region" description="Helical" evidence="1">
    <location>
        <begin position="57"/>
        <end position="80"/>
    </location>
</feature>
<feature type="transmembrane region" description="Helical" evidence="1">
    <location>
        <begin position="126"/>
        <end position="146"/>
    </location>
</feature>
<dbReference type="GO" id="GO:0050380">
    <property type="term" value="F:undecaprenyl-diphosphatase activity"/>
    <property type="evidence" value="ECO:0007669"/>
    <property type="project" value="InterPro"/>
</dbReference>
<dbReference type="InterPro" id="IPR033879">
    <property type="entry name" value="UPP_Pase"/>
</dbReference>
<gene>
    <name evidence="3" type="ORF">SAMN02746041_03190</name>
</gene>
<keyword evidence="1" id="KW-0472">Membrane</keyword>
<dbReference type="InterPro" id="IPR000326">
    <property type="entry name" value="PAP2/HPO"/>
</dbReference>
<dbReference type="STRING" id="1121390.SAMN02746041_03190"/>
<dbReference type="SMART" id="SM00014">
    <property type="entry name" value="acidPPc"/>
    <property type="match status" value="1"/>
</dbReference>
<feature type="transmembrane region" description="Helical" evidence="1">
    <location>
        <begin position="27"/>
        <end position="50"/>
    </location>
</feature>
<accession>A0A1W1XVY4</accession>
<organism evidence="3 4">
    <name type="scientific">Desulfacinum hydrothermale DSM 13146</name>
    <dbReference type="NCBI Taxonomy" id="1121390"/>
    <lineage>
        <taxon>Bacteria</taxon>
        <taxon>Pseudomonadati</taxon>
        <taxon>Thermodesulfobacteriota</taxon>
        <taxon>Syntrophobacteria</taxon>
        <taxon>Syntrophobacterales</taxon>
        <taxon>Syntrophobacteraceae</taxon>
        <taxon>Desulfacinum</taxon>
    </lineage>
</organism>
<dbReference type="PANTHER" id="PTHR14969">
    <property type="entry name" value="SPHINGOSINE-1-PHOSPHATE PHOSPHOHYDROLASE"/>
    <property type="match status" value="1"/>
</dbReference>
<keyword evidence="1" id="KW-1133">Transmembrane helix</keyword>
<dbReference type="SUPFAM" id="SSF48317">
    <property type="entry name" value="Acid phosphatase/Vanadium-dependent haloperoxidase"/>
    <property type="match status" value="1"/>
</dbReference>
<feature type="transmembrane region" description="Helical" evidence="1">
    <location>
        <begin position="100"/>
        <end position="119"/>
    </location>
</feature>
<sequence>MMESSLNIEIFKWIHAGAGTRPVVDGLAVFFGEGGPYFLAVLFAVLWFFVDKNKKTALLEATEAAIIGLLVNQLIGLFYFHPRPYMVGLCTPLFPHGPETSFPSDHATLLFTAAFYLLFARRWEACGVPLLAVALLTAWGRVYGGIHFPFDMAGSLFVSLLSAGLLRLSARRLMPLNERLFRIINPITGQLIRISKRAAKER</sequence>
<evidence type="ECO:0000259" key="2">
    <source>
        <dbReference type="SMART" id="SM00014"/>
    </source>
</evidence>
<keyword evidence="4" id="KW-1185">Reference proteome</keyword>
<dbReference type="AlphaFoldDB" id="A0A1W1XVY4"/>
<dbReference type="Pfam" id="PF01569">
    <property type="entry name" value="PAP2"/>
    <property type="match status" value="1"/>
</dbReference>
<dbReference type="CDD" id="cd03385">
    <property type="entry name" value="PAP2_BcrC_like"/>
    <property type="match status" value="1"/>
</dbReference>
<dbReference type="GO" id="GO:0005886">
    <property type="term" value="C:plasma membrane"/>
    <property type="evidence" value="ECO:0007669"/>
    <property type="project" value="InterPro"/>
</dbReference>
<feature type="transmembrane region" description="Helical" evidence="1">
    <location>
        <begin position="152"/>
        <end position="170"/>
    </location>
</feature>
<reference evidence="3 4" key="1">
    <citation type="submission" date="2017-04" db="EMBL/GenBank/DDBJ databases">
        <authorList>
            <person name="Afonso C.L."/>
            <person name="Miller P.J."/>
            <person name="Scott M.A."/>
            <person name="Spackman E."/>
            <person name="Goraichik I."/>
            <person name="Dimitrov K.M."/>
            <person name="Suarez D.L."/>
            <person name="Swayne D.E."/>
        </authorList>
    </citation>
    <scope>NUCLEOTIDE SEQUENCE [LARGE SCALE GENOMIC DNA]</scope>
    <source>
        <strain evidence="3 4">DSM 13146</strain>
    </source>
</reference>
<dbReference type="Proteomes" id="UP000192783">
    <property type="component" value="Unassembled WGS sequence"/>
</dbReference>
<feature type="domain" description="Phosphatidic acid phosphatase type 2/haloperoxidase" evidence="2">
    <location>
        <begin position="56"/>
        <end position="167"/>
    </location>
</feature>
<protein>
    <submittedName>
        <fullName evidence="3">Undecaprenyl-diphosphatase</fullName>
    </submittedName>
</protein>
<keyword evidence="1" id="KW-0812">Transmembrane</keyword>
<evidence type="ECO:0000256" key="1">
    <source>
        <dbReference type="SAM" id="Phobius"/>
    </source>
</evidence>
<evidence type="ECO:0000313" key="4">
    <source>
        <dbReference type="Proteomes" id="UP000192783"/>
    </source>
</evidence>
<proteinExistence type="predicted"/>
<dbReference type="PANTHER" id="PTHR14969:SF13">
    <property type="entry name" value="AT30094P"/>
    <property type="match status" value="1"/>
</dbReference>
<dbReference type="Gene3D" id="1.20.144.10">
    <property type="entry name" value="Phosphatidic acid phosphatase type 2/haloperoxidase"/>
    <property type="match status" value="1"/>
</dbReference>
<dbReference type="EMBL" id="FWXF01000028">
    <property type="protein sequence ID" value="SMC28150.1"/>
    <property type="molecule type" value="Genomic_DNA"/>
</dbReference>